<feature type="region of interest" description="Disordered" evidence="1">
    <location>
        <begin position="1"/>
        <end position="41"/>
    </location>
</feature>
<feature type="compositionally biased region" description="Polar residues" evidence="1">
    <location>
        <begin position="21"/>
        <end position="30"/>
    </location>
</feature>
<proteinExistence type="predicted"/>
<keyword evidence="2" id="KW-1133">Transmembrane helix</keyword>
<comment type="caution">
    <text evidence="3">The sequence shown here is derived from an EMBL/GenBank/DDBJ whole genome shotgun (WGS) entry which is preliminary data.</text>
</comment>
<evidence type="ECO:0000313" key="3">
    <source>
        <dbReference type="EMBL" id="MPC99407.1"/>
    </source>
</evidence>
<keyword evidence="4" id="KW-1185">Reference proteome</keyword>
<sequence>MHARPLRQPPTSHRHFKTTPKKITTDISFTSPPYPPSRPHPHPAVVGAGVVVVVVAVVAGRAGRVTFRCPQTPYRRLLKLQVLAPVP</sequence>
<organism evidence="3 4">
    <name type="scientific">Portunus trituberculatus</name>
    <name type="common">Swimming crab</name>
    <name type="synonym">Neptunus trituberculatus</name>
    <dbReference type="NCBI Taxonomy" id="210409"/>
    <lineage>
        <taxon>Eukaryota</taxon>
        <taxon>Metazoa</taxon>
        <taxon>Ecdysozoa</taxon>
        <taxon>Arthropoda</taxon>
        <taxon>Crustacea</taxon>
        <taxon>Multicrustacea</taxon>
        <taxon>Malacostraca</taxon>
        <taxon>Eumalacostraca</taxon>
        <taxon>Eucarida</taxon>
        <taxon>Decapoda</taxon>
        <taxon>Pleocyemata</taxon>
        <taxon>Brachyura</taxon>
        <taxon>Eubrachyura</taxon>
        <taxon>Portunoidea</taxon>
        <taxon>Portunidae</taxon>
        <taxon>Portuninae</taxon>
        <taxon>Portunus</taxon>
    </lineage>
</organism>
<keyword evidence="2" id="KW-0472">Membrane</keyword>
<protein>
    <submittedName>
        <fullName evidence="3">Uncharacterized protein</fullName>
    </submittedName>
</protein>
<reference evidence="3 4" key="1">
    <citation type="submission" date="2019-05" db="EMBL/GenBank/DDBJ databases">
        <title>Another draft genome of Portunus trituberculatus and its Hox gene families provides insights of decapod evolution.</title>
        <authorList>
            <person name="Jeong J.-H."/>
            <person name="Song I."/>
            <person name="Kim S."/>
            <person name="Choi T."/>
            <person name="Kim D."/>
            <person name="Ryu S."/>
            <person name="Kim W."/>
        </authorList>
    </citation>
    <scope>NUCLEOTIDE SEQUENCE [LARGE SCALE GENOMIC DNA]</scope>
    <source>
        <tissue evidence="3">Muscle</tissue>
    </source>
</reference>
<evidence type="ECO:0000313" key="4">
    <source>
        <dbReference type="Proteomes" id="UP000324222"/>
    </source>
</evidence>
<evidence type="ECO:0000256" key="1">
    <source>
        <dbReference type="SAM" id="MobiDB-lite"/>
    </source>
</evidence>
<dbReference type="EMBL" id="VSRR010118233">
    <property type="protein sequence ID" value="MPC99407.1"/>
    <property type="molecule type" value="Genomic_DNA"/>
</dbReference>
<feature type="transmembrane region" description="Helical" evidence="2">
    <location>
        <begin position="44"/>
        <end position="67"/>
    </location>
</feature>
<accession>A0A5B7K1W5</accession>
<evidence type="ECO:0000256" key="2">
    <source>
        <dbReference type="SAM" id="Phobius"/>
    </source>
</evidence>
<dbReference type="Proteomes" id="UP000324222">
    <property type="component" value="Unassembled WGS sequence"/>
</dbReference>
<dbReference type="AlphaFoldDB" id="A0A5B7K1W5"/>
<keyword evidence="2" id="KW-0812">Transmembrane</keyword>
<gene>
    <name evidence="3" type="ORF">E2C01_094820</name>
</gene>
<name>A0A5B7K1W5_PORTR</name>